<dbReference type="InterPro" id="IPR027417">
    <property type="entry name" value="P-loop_NTPase"/>
</dbReference>
<organism evidence="1 2">
    <name type="scientific">Mycena albidolilacea</name>
    <dbReference type="NCBI Taxonomy" id="1033008"/>
    <lineage>
        <taxon>Eukaryota</taxon>
        <taxon>Fungi</taxon>
        <taxon>Dikarya</taxon>
        <taxon>Basidiomycota</taxon>
        <taxon>Agaricomycotina</taxon>
        <taxon>Agaricomycetes</taxon>
        <taxon>Agaricomycetidae</taxon>
        <taxon>Agaricales</taxon>
        <taxon>Marasmiineae</taxon>
        <taxon>Mycenaceae</taxon>
        <taxon>Mycena</taxon>
    </lineage>
</organism>
<dbReference type="SUPFAM" id="SSF52540">
    <property type="entry name" value="P-loop containing nucleoside triphosphate hydrolases"/>
    <property type="match status" value="1"/>
</dbReference>
<dbReference type="AlphaFoldDB" id="A0AAD7EBN1"/>
<sequence length="843" mass="94677">MGKTSLARVVLHHPDTSTKFEDRFFVSAESATTGIELAALIGLHVGLNPGPDLTRTVVQYLSGKPSCLLVLDNLEIVWEPIQSRGGIEEFLALLTAVKHLALIITMRGAERPAKVQWTHPFLLPLQPLSVEAAQQTFMEITDNVYRKEEVEKIFQFTDNMPLAVDLIAHLSDYEGLANVLAGWDTERTALLSVGYDQKSNLDVSIQLSLSSPQITSNSTELLSLLSILPDGLSDAELVQSKPPIPNILSCKSVLLATSLAYQDSNQRLRSLMPVREHVQRFLPPSADIVKCLHKLFYALLELYKEYKGEQLRPVMNQITQNLANIQEILHQGLDDNPLDLGDTIYSISTLSSFYRLTGCAAPALIENIQPILPGLDVHHLKIQFMTELLVSYDYHPSPDMEQIITQARSSLENVNNPLLESQFYNAAGSYSLRCRDDPHQAMQYQQRALKLAKMCPDRSQECDILINMAQLQWMTGEYCTAKVHASEAQRLSHLSANLHDEARALWVEAICLMFLGNFKQSADQIHRSRVMLGICGMADGRLDHDIAMSQGEIHLQRSEYAEARKIYNHRVETTSPEQDPCHYAISLLNIAHIDTLCGDTVVAYHKLNKAKDILRHQISRTGIIYSTMFEADLELREERFELAKVKLRECLHSLWGADHQVESFCLERLADIRAWPPPEWYTSWPVIYCGHAYKTKDKLALHKALLFLGDVFLATKDDETATNIYIVALDGFTHMDVHHSRAQCMVCLGDLENEQGHTSKAIEFWTTARPLFEQSLQAKNVAQIDVRLSTVGKAHGRSLLQLTTLSAPDQLLNRETPEIQEVKNVCLDASPEGVLSNSETTAC</sequence>
<name>A0AAD7EBN1_9AGAR</name>
<dbReference type="Proteomes" id="UP001218218">
    <property type="component" value="Unassembled WGS sequence"/>
</dbReference>
<proteinExistence type="predicted"/>
<evidence type="ECO:0008006" key="3">
    <source>
        <dbReference type="Google" id="ProtNLM"/>
    </source>
</evidence>
<dbReference type="InterPro" id="IPR011990">
    <property type="entry name" value="TPR-like_helical_dom_sf"/>
</dbReference>
<dbReference type="SUPFAM" id="SSF48452">
    <property type="entry name" value="TPR-like"/>
    <property type="match status" value="1"/>
</dbReference>
<dbReference type="Gene3D" id="1.25.40.10">
    <property type="entry name" value="Tetratricopeptide repeat domain"/>
    <property type="match status" value="2"/>
</dbReference>
<dbReference type="PANTHER" id="PTHR47691:SF3">
    <property type="entry name" value="HTH-TYPE TRANSCRIPTIONAL REGULATOR RV0890C-RELATED"/>
    <property type="match status" value="1"/>
</dbReference>
<evidence type="ECO:0000313" key="2">
    <source>
        <dbReference type="Proteomes" id="UP001218218"/>
    </source>
</evidence>
<gene>
    <name evidence="1" type="ORF">DFH08DRAFT_1049812</name>
</gene>
<dbReference type="PANTHER" id="PTHR47691">
    <property type="entry name" value="REGULATOR-RELATED"/>
    <property type="match status" value="1"/>
</dbReference>
<keyword evidence="2" id="KW-1185">Reference proteome</keyword>
<reference evidence="1" key="1">
    <citation type="submission" date="2023-03" db="EMBL/GenBank/DDBJ databases">
        <title>Massive genome expansion in bonnet fungi (Mycena s.s.) driven by repeated elements and novel gene families across ecological guilds.</title>
        <authorList>
            <consortium name="Lawrence Berkeley National Laboratory"/>
            <person name="Harder C.B."/>
            <person name="Miyauchi S."/>
            <person name="Viragh M."/>
            <person name="Kuo A."/>
            <person name="Thoen E."/>
            <person name="Andreopoulos B."/>
            <person name="Lu D."/>
            <person name="Skrede I."/>
            <person name="Drula E."/>
            <person name="Henrissat B."/>
            <person name="Morin E."/>
            <person name="Kohler A."/>
            <person name="Barry K."/>
            <person name="LaButti K."/>
            <person name="Morin E."/>
            <person name="Salamov A."/>
            <person name="Lipzen A."/>
            <person name="Mereny Z."/>
            <person name="Hegedus B."/>
            <person name="Baldrian P."/>
            <person name="Stursova M."/>
            <person name="Weitz H."/>
            <person name="Taylor A."/>
            <person name="Grigoriev I.V."/>
            <person name="Nagy L.G."/>
            <person name="Martin F."/>
            <person name="Kauserud H."/>
        </authorList>
    </citation>
    <scope>NUCLEOTIDE SEQUENCE</scope>
    <source>
        <strain evidence="1">CBHHK002</strain>
    </source>
</reference>
<comment type="caution">
    <text evidence="1">The sequence shown here is derived from an EMBL/GenBank/DDBJ whole genome shotgun (WGS) entry which is preliminary data.</text>
</comment>
<evidence type="ECO:0000313" key="1">
    <source>
        <dbReference type="EMBL" id="KAJ7309468.1"/>
    </source>
</evidence>
<accession>A0AAD7EBN1</accession>
<dbReference type="EMBL" id="JARIHO010000081">
    <property type="protein sequence ID" value="KAJ7309468.1"/>
    <property type="molecule type" value="Genomic_DNA"/>
</dbReference>
<dbReference type="Gene3D" id="3.40.50.300">
    <property type="entry name" value="P-loop containing nucleotide triphosphate hydrolases"/>
    <property type="match status" value="1"/>
</dbReference>
<protein>
    <recommendedName>
        <fullName evidence="3">TPR-like protein</fullName>
    </recommendedName>
</protein>